<evidence type="ECO:0000313" key="3">
    <source>
        <dbReference type="Proteomes" id="UP000053766"/>
    </source>
</evidence>
<reference evidence="2 3" key="1">
    <citation type="submission" date="2013-11" db="EMBL/GenBank/DDBJ databases">
        <title>Draft genome of the bovine lungworm Dictyocaulus viviparus.</title>
        <authorList>
            <person name="Mitreva M."/>
        </authorList>
    </citation>
    <scope>NUCLEOTIDE SEQUENCE [LARGE SCALE GENOMIC DNA]</scope>
    <source>
        <strain evidence="2 3">HannoverDv2000</strain>
    </source>
</reference>
<keyword evidence="3" id="KW-1185">Reference proteome</keyword>
<protein>
    <submittedName>
        <fullName evidence="2">Uncharacterized protein</fullName>
    </submittedName>
</protein>
<dbReference type="Proteomes" id="UP000053766">
    <property type="component" value="Unassembled WGS sequence"/>
</dbReference>
<keyword evidence="1" id="KW-0175">Coiled coil</keyword>
<dbReference type="AlphaFoldDB" id="A0A0D8YCC0"/>
<accession>A0A0D8YCC0</accession>
<evidence type="ECO:0000313" key="2">
    <source>
        <dbReference type="EMBL" id="KJH53684.1"/>
    </source>
</evidence>
<evidence type="ECO:0000256" key="1">
    <source>
        <dbReference type="SAM" id="Coils"/>
    </source>
</evidence>
<dbReference type="OrthoDB" id="2535391at2759"/>
<proteinExistence type="predicted"/>
<feature type="coiled-coil region" evidence="1">
    <location>
        <begin position="109"/>
        <end position="143"/>
    </location>
</feature>
<name>A0A0D8YCC0_DICVI</name>
<organism evidence="2 3">
    <name type="scientific">Dictyocaulus viviparus</name>
    <name type="common">Bovine lungworm</name>
    <dbReference type="NCBI Taxonomy" id="29172"/>
    <lineage>
        <taxon>Eukaryota</taxon>
        <taxon>Metazoa</taxon>
        <taxon>Ecdysozoa</taxon>
        <taxon>Nematoda</taxon>
        <taxon>Chromadorea</taxon>
        <taxon>Rhabditida</taxon>
        <taxon>Rhabditina</taxon>
        <taxon>Rhabditomorpha</taxon>
        <taxon>Strongyloidea</taxon>
        <taxon>Metastrongylidae</taxon>
        <taxon>Dictyocaulus</taxon>
    </lineage>
</organism>
<sequence length="301" mass="34261">MISGLAFVQIGDPLLLSYTTESHGWRAKNFLGDMLHTCSTSRYHNYTFRLKLRDLFTPLTSGFSKIARDVGHAFDFQNGHRQRLIRHLQAKSCNFDKLQQFCKDEIRKKNQYKQDLLRIKAEYKKKCEEAMELKAKIANISNRTTSIGDTSNNPFRTPTCGAKVPHRSFITSTPYSHSINSGILGQTSVIQLRSLSTEQILAPHLQQPGSPYYLWTLVERVLQLNYDKFCFHVSKLVHMTSTMFADTSVKNTQKSVRSGKDCIQQDKLATSNAHFMGKIPASKKTKLDLISKTQPLPLKSI</sequence>
<dbReference type="STRING" id="29172.A0A0D8YCC0"/>
<reference evidence="3" key="2">
    <citation type="journal article" date="2016" name="Sci. Rep.">
        <title>Dictyocaulus viviparus genome, variome and transcriptome elucidate lungworm biology and support future intervention.</title>
        <authorList>
            <person name="McNulty S.N."/>
            <person name="Strube C."/>
            <person name="Rosa B.A."/>
            <person name="Martin J.C."/>
            <person name="Tyagi R."/>
            <person name="Choi Y.J."/>
            <person name="Wang Q."/>
            <person name="Hallsworth Pepin K."/>
            <person name="Zhang X."/>
            <person name="Ozersky P."/>
            <person name="Wilson R.K."/>
            <person name="Sternberg P.W."/>
            <person name="Gasser R.B."/>
            <person name="Mitreva M."/>
        </authorList>
    </citation>
    <scope>NUCLEOTIDE SEQUENCE [LARGE SCALE GENOMIC DNA]</scope>
    <source>
        <strain evidence="3">HannoverDv2000</strain>
    </source>
</reference>
<gene>
    <name evidence="2" type="ORF">DICVIV_00113</name>
</gene>
<dbReference type="EMBL" id="KN716150">
    <property type="protein sequence ID" value="KJH53684.1"/>
    <property type="molecule type" value="Genomic_DNA"/>
</dbReference>